<evidence type="ECO:0000256" key="8">
    <source>
        <dbReference type="SAM" id="Phobius"/>
    </source>
</evidence>
<comment type="subcellular location">
    <subcellularLocation>
        <location evidence="1">Membrane</location>
        <topology evidence="1">Multi-pass membrane protein</topology>
    </subcellularLocation>
    <subcellularLocation>
        <location evidence="6">Mitochondrion inner membrane</location>
        <topology evidence="6">Multi-pass membrane protein</topology>
    </subcellularLocation>
</comment>
<evidence type="ECO:0000256" key="1">
    <source>
        <dbReference type="ARBA" id="ARBA00004141"/>
    </source>
</evidence>
<evidence type="ECO:0000256" key="6">
    <source>
        <dbReference type="RuleBase" id="RU000471"/>
    </source>
</evidence>
<evidence type="ECO:0000256" key="4">
    <source>
        <dbReference type="ARBA" id="ARBA00022989"/>
    </source>
</evidence>
<feature type="transmembrane region" description="Helical" evidence="8">
    <location>
        <begin position="150"/>
        <end position="171"/>
    </location>
</feature>
<dbReference type="GO" id="GO:0003954">
    <property type="term" value="F:NADH dehydrogenase activity"/>
    <property type="evidence" value="ECO:0007669"/>
    <property type="project" value="TreeGrafter"/>
</dbReference>
<dbReference type="Proteomes" id="UP000186594">
    <property type="component" value="Unassembled WGS sequence"/>
</dbReference>
<feature type="transmembrane region" description="Helical" evidence="8">
    <location>
        <begin position="108"/>
        <end position="129"/>
    </location>
</feature>
<sequence>MFLTNLIAIVLLILLPMLISVAYITIAERKIMGSMQRRLGPNAVGLWGLLQPFSDALKLIFKETIIPSHANKVLFFLGPLITLIFALWGWAIIPFGPGCLIFDFNLGILYSLAISSLGVYGILIGGWAANSKYAFIGSLRSTAQLISYELVLSSTILLIVLLGGSLNVTEIMESQKPIWFGFPLFPLFLIFLIG</sequence>
<proteinExistence type="inferred from homology"/>
<evidence type="ECO:0000313" key="10">
    <source>
        <dbReference type="Proteomes" id="UP000186594"/>
    </source>
</evidence>
<keyword evidence="4 8" id="KW-1133">Transmembrane helix</keyword>
<keyword evidence="7 9" id="KW-0496">Mitochondrion</keyword>
<dbReference type="PROSITE" id="PS00667">
    <property type="entry name" value="COMPLEX1_ND1_1"/>
    <property type="match status" value="1"/>
</dbReference>
<dbReference type="PANTHER" id="PTHR11432">
    <property type="entry name" value="NADH DEHYDROGENASE SUBUNIT 1"/>
    <property type="match status" value="1"/>
</dbReference>
<keyword evidence="6" id="KW-0520">NAD</keyword>
<dbReference type="OrthoDB" id="531329at2759"/>
<organism evidence="9 10">
    <name type="scientific">Neolecta irregularis (strain DAH-3)</name>
    <dbReference type="NCBI Taxonomy" id="1198029"/>
    <lineage>
        <taxon>Eukaryota</taxon>
        <taxon>Fungi</taxon>
        <taxon>Dikarya</taxon>
        <taxon>Ascomycota</taxon>
        <taxon>Taphrinomycotina</taxon>
        <taxon>Neolectales</taxon>
        <taxon>Neolectaceae</taxon>
        <taxon>Neolecta</taxon>
    </lineage>
</organism>
<comment type="caution">
    <text evidence="9">The sequence shown here is derived from an EMBL/GenBank/DDBJ whole genome shotgun (WGS) entry which is preliminary data.</text>
</comment>
<dbReference type="GO" id="GO:0009060">
    <property type="term" value="P:aerobic respiration"/>
    <property type="evidence" value="ECO:0007669"/>
    <property type="project" value="TreeGrafter"/>
</dbReference>
<evidence type="ECO:0000256" key="5">
    <source>
        <dbReference type="ARBA" id="ARBA00023136"/>
    </source>
</evidence>
<protein>
    <recommendedName>
        <fullName evidence="7">NADH-ubiquinone oxidoreductase chain 1</fullName>
        <ecNumber evidence="7">7.1.1.2</ecNumber>
    </recommendedName>
</protein>
<name>A0A1U7LG35_NEOID</name>
<keyword evidence="7" id="KW-0830">Ubiquinone</keyword>
<comment type="similarity">
    <text evidence="2 6">Belongs to the complex I subunit 1 family.</text>
</comment>
<comment type="catalytic activity">
    <reaction evidence="7">
        <text>a ubiquinone + NADH + 5 H(+)(in) = a ubiquinol + NAD(+) + 4 H(+)(out)</text>
        <dbReference type="Rhea" id="RHEA:29091"/>
        <dbReference type="Rhea" id="RHEA-COMP:9565"/>
        <dbReference type="Rhea" id="RHEA-COMP:9566"/>
        <dbReference type="ChEBI" id="CHEBI:15378"/>
        <dbReference type="ChEBI" id="CHEBI:16389"/>
        <dbReference type="ChEBI" id="CHEBI:17976"/>
        <dbReference type="ChEBI" id="CHEBI:57540"/>
        <dbReference type="ChEBI" id="CHEBI:57945"/>
        <dbReference type="EC" id="7.1.1.2"/>
    </reaction>
</comment>
<dbReference type="GO" id="GO:0008137">
    <property type="term" value="F:NADH dehydrogenase (ubiquinone) activity"/>
    <property type="evidence" value="ECO:0007669"/>
    <property type="project" value="UniProtKB-EC"/>
</dbReference>
<evidence type="ECO:0000256" key="3">
    <source>
        <dbReference type="ARBA" id="ARBA00022692"/>
    </source>
</evidence>
<accession>A0A1U7LG35</accession>
<feature type="transmembrane region" description="Helical" evidence="8">
    <location>
        <begin position="177"/>
        <end position="193"/>
    </location>
</feature>
<dbReference type="InterPro" id="IPR001694">
    <property type="entry name" value="NADH_UbQ_OxRdtase_su1/FPO"/>
</dbReference>
<dbReference type="InterPro" id="IPR018086">
    <property type="entry name" value="NADH_UbQ_OxRdtase_su1_CS"/>
</dbReference>
<dbReference type="STRING" id="1198029.A0A1U7LG35"/>
<dbReference type="EMBL" id="LXFE01004517">
    <property type="protein sequence ID" value="OLL21607.1"/>
    <property type="molecule type" value="Genomic_DNA"/>
</dbReference>
<dbReference type="GO" id="GO:0005743">
    <property type="term" value="C:mitochondrial inner membrane"/>
    <property type="evidence" value="ECO:0007669"/>
    <property type="project" value="UniProtKB-SubCell"/>
</dbReference>
<keyword evidence="5 8" id="KW-0472">Membrane</keyword>
<evidence type="ECO:0000256" key="7">
    <source>
        <dbReference type="RuleBase" id="RU000473"/>
    </source>
</evidence>
<feature type="non-terminal residue" evidence="9">
    <location>
        <position position="194"/>
    </location>
</feature>
<keyword evidence="3 6" id="KW-0812">Transmembrane</keyword>
<feature type="transmembrane region" description="Helical" evidence="8">
    <location>
        <begin position="6"/>
        <end position="27"/>
    </location>
</feature>
<gene>
    <name evidence="9" type="primary">nad1</name>
    <name evidence="9" type="ORF">NEOLI_006022</name>
</gene>
<evidence type="ECO:0000256" key="2">
    <source>
        <dbReference type="ARBA" id="ARBA00010535"/>
    </source>
</evidence>
<geneLocation type="mitochondrion" evidence="9"/>
<evidence type="ECO:0000313" key="9">
    <source>
        <dbReference type="EMBL" id="OLL21607.1"/>
    </source>
</evidence>
<dbReference type="PANTHER" id="PTHR11432:SF3">
    <property type="entry name" value="NADH-UBIQUINONE OXIDOREDUCTASE CHAIN 1"/>
    <property type="match status" value="1"/>
</dbReference>
<keyword evidence="10" id="KW-1185">Reference proteome</keyword>
<dbReference type="AlphaFoldDB" id="A0A1U7LG35"/>
<feature type="transmembrane region" description="Helical" evidence="8">
    <location>
        <begin position="73"/>
        <end position="96"/>
    </location>
</feature>
<reference evidence="9 10" key="1">
    <citation type="submission" date="2016-04" db="EMBL/GenBank/DDBJ databases">
        <title>Evolutionary innovation and constraint leading to complex multicellularity in the Ascomycota.</title>
        <authorList>
            <person name="Cisse O."/>
            <person name="Nguyen A."/>
            <person name="Hewitt D.A."/>
            <person name="Jedd G."/>
            <person name="Stajich J.E."/>
        </authorList>
    </citation>
    <scope>NUCLEOTIDE SEQUENCE [LARGE SCALE GENOMIC DNA]</scope>
    <source>
        <strain evidence="9 10">DAH-3</strain>
    </source>
</reference>
<dbReference type="Pfam" id="PF00146">
    <property type="entry name" value="NADHdh"/>
    <property type="match status" value="1"/>
</dbReference>
<dbReference type="EC" id="7.1.1.2" evidence="7"/>